<evidence type="ECO:0000313" key="2">
    <source>
        <dbReference type="EMBL" id="KWS02067.1"/>
    </source>
</evidence>
<reference evidence="2 3" key="1">
    <citation type="journal article" date="2014" name="Genome Announc.">
        <title>Draft Genome Sequence of Lysobacter capsici AZ78, a Bacterium Antagonistic to Plant-Pathogenic Oomycetes.</title>
        <authorList>
            <person name="Puopolo G."/>
            <person name="Sonego P."/>
            <person name="Engelen K."/>
            <person name="Pertot I."/>
        </authorList>
    </citation>
    <scope>NUCLEOTIDE SEQUENCE [LARGE SCALE GENOMIC DNA]</scope>
    <source>
        <strain evidence="2 3">AZ78</strain>
    </source>
</reference>
<evidence type="ECO:0000313" key="3">
    <source>
        <dbReference type="Proteomes" id="UP000023435"/>
    </source>
</evidence>
<sequence length="82" mass="8517">MFHVCSLQKKCGASRASQKARGRVGPAQAGLGRAGGIVRPADERRSGGEELLRKLGTAAGLKTVTARVGGGRIWPIQANCAF</sequence>
<dbReference type="Proteomes" id="UP000023435">
    <property type="component" value="Unassembled WGS sequence"/>
</dbReference>
<dbReference type="EMBL" id="JAJA02000003">
    <property type="protein sequence ID" value="KWS02067.1"/>
    <property type="molecule type" value="Genomic_DNA"/>
</dbReference>
<keyword evidence="3" id="KW-1185">Reference proteome</keyword>
<name>A0A125TZI3_9GAMM</name>
<dbReference type="AlphaFoldDB" id="A0A125TZI3"/>
<protein>
    <submittedName>
        <fullName evidence="2">Uncharacterized protein</fullName>
    </submittedName>
</protein>
<organism evidence="2 3">
    <name type="scientific">Lysobacter capsici AZ78</name>
    <dbReference type="NCBI Taxonomy" id="1444315"/>
    <lineage>
        <taxon>Bacteria</taxon>
        <taxon>Pseudomonadati</taxon>
        <taxon>Pseudomonadota</taxon>
        <taxon>Gammaproteobacteria</taxon>
        <taxon>Lysobacterales</taxon>
        <taxon>Lysobacteraceae</taxon>
        <taxon>Lysobacter</taxon>
    </lineage>
</organism>
<comment type="caution">
    <text evidence="2">The sequence shown here is derived from an EMBL/GenBank/DDBJ whole genome shotgun (WGS) entry which is preliminary data.</text>
</comment>
<feature type="region of interest" description="Disordered" evidence="1">
    <location>
        <begin position="15"/>
        <end position="40"/>
    </location>
</feature>
<accession>A0A125TZI3</accession>
<proteinExistence type="predicted"/>
<gene>
    <name evidence="2" type="ORF">AZ78_5200</name>
</gene>
<evidence type="ECO:0000256" key="1">
    <source>
        <dbReference type="SAM" id="MobiDB-lite"/>
    </source>
</evidence>